<protein>
    <submittedName>
        <fullName evidence="1">Uncharacterized protein</fullName>
    </submittedName>
</protein>
<keyword evidence="1" id="KW-0614">Plasmid</keyword>
<gene>
    <name evidence="1" type="ORF">B5P44_p00040</name>
</gene>
<dbReference type="EMBL" id="MF600313">
    <property type="protein sequence ID" value="AVN58335.1"/>
    <property type="molecule type" value="Genomic_DNA"/>
</dbReference>
<name>A0A343VR11_9MYCO</name>
<dbReference type="RefSeq" id="WP_155921808.1">
    <property type="nucleotide sequence ID" value="NZ_MZMR01000001.1"/>
</dbReference>
<organism evidence="1">
    <name type="scientific">Mycolicibacterium sp. CBMA 213</name>
    <dbReference type="NCBI Taxonomy" id="1968788"/>
    <lineage>
        <taxon>Bacteria</taxon>
        <taxon>Bacillati</taxon>
        <taxon>Actinomycetota</taxon>
        <taxon>Actinomycetes</taxon>
        <taxon>Mycobacteriales</taxon>
        <taxon>Mycobacteriaceae</taxon>
        <taxon>Mycolicibacterium</taxon>
    </lineage>
</organism>
<sequence length="112" mass="11972">MATAAVIMAEAPVAIGYDHKDGGIQLYPLTPCCAATGKGSDSGIVCRRCYRDVGHEYGGFWYADERTVMFGGFNLASTWDLYTTALRNAGVDPAHAEVLTAEAKRQAALVQP</sequence>
<evidence type="ECO:0000313" key="1">
    <source>
        <dbReference type="EMBL" id="AVN58335.1"/>
    </source>
</evidence>
<accession>A0A343VR11</accession>
<geneLocation type="plasmid" evidence="1">
    <name>pCBMA213_1</name>
</geneLocation>
<dbReference type="AlphaFoldDB" id="A0A343VR11"/>
<reference evidence="1" key="1">
    <citation type="journal article" date="2018" name="Front. Microbiol.">
        <title>Beyond the Limits: tRNA Array Units in Mycobacterium Genomes.</title>
        <authorList>
            <person name="Morgado S.M."/>
            <person name="Vicente A.C."/>
        </authorList>
    </citation>
    <scope>NUCLEOTIDE SEQUENCE</scope>
    <source>
        <strain evidence="1">CBMA 213</strain>
        <plasmid evidence="1">pCBMA213_1</plasmid>
    </source>
</reference>
<proteinExistence type="predicted"/>